<keyword evidence="1" id="KW-0472">Membrane</keyword>
<dbReference type="Pfam" id="PF14340">
    <property type="entry name" value="DUF4395"/>
    <property type="match status" value="1"/>
</dbReference>
<proteinExistence type="predicted"/>
<sequence>MKTYAICPISDKRINERVARVNGAFTVLLLLLFGFTGHWYILAFLMVDFLMRSGNLSRFSPVGFSSRNIIKLMSVEELLINAGPKIFAARIGLIFSAVILFASVTGMHFTALAFTFVLGLFSFLEAAFGICVACKIYPFVYRLLYQ</sequence>
<dbReference type="RefSeq" id="WP_073172760.1">
    <property type="nucleotide sequence ID" value="NZ_FQZE01000035.1"/>
</dbReference>
<dbReference type="EMBL" id="FQZE01000035">
    <property type="protein sequence ID" value="SHJ86026.1"/>
    <property type="molecule type" value="Genomic_DNA"/>
</dbReference>
<feature type="transmembrane region" description="Helical" evidence="1">
    <location>
        <begin position="21"/>
        <end position="47"/>
    </location>
</feature>
<evidence type="ECO:0000259" key="2">
    <source>
        <dbReference type="Pfam" id="PF14340"/>
    </source>
</evidence>
<reference evidence="3 4" key="1">
    <citation type="submission" date="2016-11" db="EMBL/GenBank/DDBJ databases">
        <authorList>
            <person name="Jaros S."/>
            <person name="Januszkiewicz K."/>
            <person name="Wedrychowicz H."/>
        </authorList>
    </citation>
    <scope>NUCLEOTIDE SEQUENCE [LARGE SCALE GENOMIC DNA]</scope>
    <source>
        <strain evidence="3 4">DSM 27063</strain>
    </source>
</reference>
<evidence type="ECO:0000313" key="4">
    <source>
        <dbReference type="Proteomes" id="UP000184050"/>
    </source>
</evidence>
<feature type="transmembrane region" description="Helical" evidence="1">
    <location>
        <begin position="86"/>
        <end position="104"/>
    </location>
</feature>
<protein>
    <recommendedName>
        <fullName evidence="2">DUF4395 domain-containing protein</fullName>
    </recommendedName>
</protein>
<feature type="domain" description="DUF4395" evidence="2">
    <location>
        <begin position="14"/>
        <end position="142"/>
    </location>
</feature>
<organism evidence="3 4">
    <name type="scientific">Tangfeifania diversioriginum</name>
    <dbReference type="NCBI Taxonomy" id="1168035"/>
    <lineage>
        <taxon>Bacteria</taxon>
        <taxon>Pseudomonadati</taxon>
        <taxon>Bacteroidota</taxon>
        <taxon>Bacteroidia</taxon>
        <taxon>Marinilabiliales</taxon>
        <taxon>Prolixibacteraceae</taxon>
        <taxon>Tangfeifania</taxon>
    </lineage>
</organism>
<keyword evidence="1" id="KW-0812">Transmembrane</keyword>
<dbReference type="AlphaFoldDB" id="A0A1M6MRJ1"/>
<evidence type="ECO:0000313" key="3">
    <source>
        <dbReference type="EMBL" id="SHJ86026.1"/>
    </source>
</evidence>
<dbReference type="InterPro" id="IPR025508">
    <property type="entry name" value="DUF4395"/>
</dbReference>
<accession>A0A1M6MRJ1</accession>
<dbReference type="Proteomes" id="UP000184050">
    <property type="component" value="Unassembled WGS sequence"/>
</dbReference>
<keyword evidence="1" id="KW-1133">Transmembrane helix</keyword>
<dbReference type="OrthoDB" id="1261922at2"/>
<keyword evidence="4" id="KW-1185">Reference proteome</keyword>
<gene>
    <name evidence="3" type="ORF">SAMN05444280_13521</name>
</gene>
<name>A0A1M6MRJ1_9BACT</name>
<feature type="transmembrane region" description="Helical" evidence="1">
    <location>
        <begin position="111"/>
        <end position="140"/>
    </location>
</feature>
<dbReference type="STRING" id="1168035.SAMN05444280_13521"/>
<evidence type="ECO:0000256" key="1">
    <source>
        <dbReference type="SAM" id="Phobius"/>
    </source>
</evidence>